<dbReference type="PANTHER" id="PTHR30163:SF8">
    <property type="entry name" value="LYTIC MUREIN TRANSGLYCOSYLASE"/>
    <property type="match status" value="1"/>
</dbReference>
<sequence length="415" mass="44112">MRISFIALGLVSSLLPGCSGAERFAAPASFGGSAPVTRNYTEAGFEQWTQEFRARAIAQGISPATFERAFRTVSYDASIIARDRNQSEFTKTVWEYLDSAVADSRIANGRAGLARHAAVLDRIEARYGVDKEVVVAVWGLESSFGGYRGSTPIIPALATLAFDGRRGAFFEAELIAALKIVQAGDVSPEGMVGSWAGAMGHTQFMPTSYLDYAVDFTGDGRRDIWSDDPTDALASTAAYLARMGWQRGQPWGVEVRLPPNFNLGLIGKGTTRSTGDWAAMGVAPAAGGSLPGMGPSSILLPAGVRGPAFLIGPNFAAISRYNASDSYVIGVGHLADRLAGKGPFQQGWPRGDRALSTDERRELQELLTRRGFDTGGTDGKIGTNTLTALRAWQASVGMAPDGYASVEVLTRLRAG</sequence>
<evidence type="ECO:0000259" key="2">
    <source>
        <dbReference type="Pfam" id="PF01471"/>
    </source>
</evidence>
<dbReference type="CDD" id="cd13399">
    <property type="entry name" value="Slt35-like"/>
    <property type="match status" value="1"/>
</dbReference>
<protein>
    <submittedName>
        <fullName evidence="4">Lytic murein transglycosylase</fullName>
    </submittedName>
</protein>
<accession>A0A6L8VKU6</accession>
<keyword evidence="5" id="KW-1185">Reference proteome</keyword>
<reference evidence="4 5" key="1">
    <citation type="submission" date="2020-01" db="EMBL/GenBank/DDBJ databases">
        <title>Frigidibacter albus SP32T (=CGMCC 1.13995T).</title>
        <authorList>
            <person name="Liao X."/>
        </authorList>
    </citation>
    <scope>NUCLEOTIDE SEQUENCE [LARGE SCALE GENOMIC DNA]</scope>
    <source>
        <strain evidence="4 5">SP32</strain>
    </source>
</reference>
<evidence type="ECO:0000259" key="3">
    <source>
        <dbReference type="Pfam" id="PF13406"/>
    </source>
</evidence>
<feature type="chain" id="PRO_5026768924" evidence="1">
    <location>
        <begin position="22"/>
        <end position="415"/>
    </location>
</feature>
<dbReference type="AlphaFoldDB" id="A0A6L8VKU6"/>
<dbReference type="Gene3D" id="1.10.8.350">
    <property type="entry name" value="Bacterial muramidase"/>
    <property type="match status" value="1"/>
</dbReference>
<evidence type="ECO:0000256" key="1">
    <source>
        <dbReference type="SAM" id="SignalP"/>
    </source>
</evidence>
<dbReference type="InterPro" id="IPR036365">
    <property type="entry name" value="PGBD-like_sf"/>
</dbReference>
<feature type="domain" description="Transglycosylase SLT" evidence="3">
    <location>
        <begin position="45"/>
        <end position="336"/>
    </location>
</feature>
<proteinExistence type="predicted"/>
<dbReference type="Pfam" id="PF13406">
    <property type="entry name" value="SLT_2"/>
    <property type="match status" value="1"/>
</dbReference>
<name>A0A6L8VKU6_9RHOB</name>
<dbReference type="GO" id="GO:0009253">
    <property type="term" value="P:peptidoglycan catabolic process"/>
    <property type="evidence" value="ECO:0007669"/>
    <property type="project" value="TreeGrafter"/>
</dbReference>
<comment type="caution">
    <text evidence="4">The sequence shown here is derived from an EMBL/GenBank/DDBJ whole genome shotgun (WGS) entry which is preliminary data.</text>
</comment>
<dbReference type="InterPro" id="IPR031304">
    <property type="entry name" value="SLT_2"/>
</dbReference>
<dbReference type="GO" id="GO:0008933">
    <property type="term" value="F:peptidoglycan lytic transglycosylase activity"/>
    <property type="evidence" value="ECO:0007669"/>
    <property type="project" value="TreeGrafter"/>
</dbReference>
<gene>
    <name evidence="4" type="ORF">GS660_17940</name>
</gene>
<organism evidence="4 5">
    <name type="scientific">Frigidibacter albus</name>
    <dbReference type="NCBI Taxonomy" id="1465486"/>
    <lineage>
        <taxon>Bacteria</taxon>
        <taxon>Pseudomonadati</taxon>
        <taxon>Pseudomonadota</taxon>
        <taxon>Alphaproteobacteria</taxon>
        <taxon>Rhodobacterales</taxon>
        <taxon>Paracoccaceae</taxon>
        <taxon>Frigidibacter</taxon>
    </lineage>
</organism>
<dbReference type="Gene3D" id="1.10.101.10">
    <property type="entry name" value="PGBD-like superfamily/PGBD"/>
    <property type="match status" value="1"/>
</dbReference>
<dbReference type="InterPro" id="IPR043426">
    <property type="entry name" value="MltB-like"/>
</dbReference>
<dbReference type="Gene3D" id="1.10.530.10">
    <property type="match status" value="1"/>
</dbReference>
<dbReference type="InterPro" id="IPR002477">
    <property type="entry name" value="Peptidoglycan-bd-like"/>
</dbReference>
<dbReference type="EMBL" id="WWNR01000014">
    <property type="protein sequence ID" value="MZQ90978.1"/>
    <property type="molecule type" value="Genomic_DNA"/>
</dbReference>
<feature type="domain" description="Peptidoglycan binding-like" evidence="2">
    <location>
        <begin position="358"/>
        <end position="412"/>
    </location>
</feature>
<dbReference type="PANTHER" id="PTHR30163">
    <property type="entry name" value="MEMBRANE-BOUND LYTIC MUREIN TRANSGLYCOSYLASE B"/>
    <property type="match status" value="1"/>
</dbReference>
<feature type="signal peptide" evidence="1">
    <location>
        <begin position="1"/>
        <end position="21"/>
    </location>
</feature>
<dbReference type="OrthoDB" id="9808544at2"/>
<dbReference type="InterPro" id="IPR011970">
    <property type="entry name" value="MltB_2"/>
</dbReference>
<evidence type="ECO:0000313" key="4">
    <source>
        <dbReference type="EMBL" id="MZQ90978.1"/>
    </source>
</evidence>
<dbReference type="FunFam" id="1.10.8.350:FF:000001">
    <property type="entry name" value="Lytic murein transglycosylase B"/>
    <property type="match status" value="1"/>
</dbReference>
<dbReference type="Pfam" id="PF01471">
    <property type="entry name" value="PG_binding_1"/>
    <property type="match status" value="1"/>
</dbReference>
<dbReference type="InterPro" id="IPR023346">
    <property type="entry name" value="Lysozyme-like_dom_sf"/>
</dbReference>
<dbReference type="SUPFAM" id="SSF53955">
    <property type="entry name" value="Lysozyme-like"/>
    <property type="match status" value="1"/>
</dbReference>
<dbReference type="SUPFAM" id="SSF47090">
    <property type="entry name" value="PGBD-like"/>
    <property type="match status" value="1"/>
</dbReference>
<evidence type="ECO:0000313" key="5">
    <source>
        <dbReference type="Proteomes" id="UP000477083"/>
    </source>
</evidence>
<keyword evidence="1" id="KW-0732">Signal</keyword>
<dbReference type="NCBIfam" id="TIGR02283">
    <property type="entry name" value="MltB_2"/>
    <property type="match status" value="1"/>
</dbReference>
<dbReference type="InterPro" id="IPR036366">
    <property type="entry name" value="PGBDSf"/>
</dbReference>
<dbReference type="RefSeq" id="WP_161348363.1">
    <property type="nucleotide sequence ID" value="NZ_BMGW01000014.1"/>
</dbReference>
<dbReference type="Proteomes" id="UP000477083">
    <property type="component" value="Unassembled WGS sequence"/>
</dbReference>